<organism evidence="2 3">
    <name type="scientific">Bacillus aquiflavi</name>
    <dbReference type="NCBI Taxonomy" id="2672567"/>
    <lineage>
        <taxon>Bacteria</taxon>
        <taxon>Bacillati</taxon>
        <taxon>Bacillota</taxon>
        <taxon>Bacilli</taxon>
        <taxon>Bacillales</taxon>
        <taxon>Bacillaceae</taxon>
        <taxon>Bacillus</taxon>
    </lineage>
</organism>
<sequence length="154" mass="18380">MKWIPQDIDLYEQAKEYVDTAVLPLFPVSFDTKMKETAGMSEFINLLTIQLERQLKGRLLLLPGFIYIKNKNWEKYIHEIHNWEQELQAKGFKHLFLVTSDSDWKAVENQVSSKLIWLPSLPFEDMEDKYKNSLLEDQVKQLMNLLFQKWQQAE</sequence>
<protein>
    <submittedName>
        <fullName evidence="2">YpiF family protein</fullName>
    </submittedName>
</protein>
<proteinExistence type="predicted"/>
<evidence type="ECO:0000313" key="4">
    <source>
        <dbReference type="Proteomes" id="UP000570010"/>
    </source>
</evidence>
<dbReference type="InterPro" id="IPR019615">
    <property type="entry name" value="DUF2487"/>
</dbReference>
<reference evidence="1 4" key="2">
    <citation type="submission" date="2020-07" db="EMBL/GenBank/DDBJ databases">
        <authorList>
            <person name="Feng H."/>
        </authorList>
    </citation>
    <scope>NUCLEOTIDE SEQUENCE [LARGE SCALE GENOMIC DNA]</scope>
    <source>
        <strain evidence="4">s-12</strain>
        <strain evidence="1">S-12</strain>
    </source>
</reference>
<dbReference type="EMBL" id="JACEIO010000004">
    <property type="protein sequence ID" value="MBA4536091.1"/>
    <property type="molecule type" value="Genomic_DNA"/>
</dbReference>
<keyword evidence="3" id="KW-1185">Reference proteome</keyword>
<dbReference type="Proteomes" id="UP000570010">
    <property type="component" value="Unassembled WGS sequence"/>
</dbReference>
<evidence type="ECO:0000313" key="3">
    <source>
        <dbReference type="Proteomes" id="UP000472971"/>
    </source>
</evidence>
<gene>
    <name evidence="2" type="ORF">G4D64_02775</name>
    <name evidence="1" type="ORF">H1Z61_02780</name>
</gene>
<dbReference type="Proteomes" id="UP000472971">
    <property type="component" value="Unassembled WGS sequence"/>
</dbReference>
<evidence type="ECO:0000313" key="2">
    <source>
        <dbReference type="EMBL" id="NEY80465.1"/>
    </source>
</evidence>
<dbReference type="EMBL" id="JAAIWN010000004">
    <property type="protein sequence ID" value="NEY80465.1"/>
    <property type="molecule type" value="Genomic_DNA"/>
</dbReference>
<dbReference type="RefSeq" id="WP_163239897.1">
    <property type="nucleotide sequence ID" value="NZ_CP082780.1"/>
</dbReference>
<dbReference type="Pfam" id="PF10673">
    <property type="entry name" value="DUF2487"/>
    <property type="match status" value="1"/>
</dbReference>
<reference evidence="2 3" key="1">
    <citation type="submission" date="2020-02" db="EMBL/GenBank/DDBJ databases">
        <title>Bacillus aquiflavi sp. nov., isolated from yellow water of strong flavor Chinese baijiu in Yibin region of China.</title>
        <authorList>
            <person name="Xie J."/>
        </authorList>
    </citation>
    <scope>NUCLEOTIDE SEQUENCE [LARGE SCALE GENOMIC DNA]</scope>
    <source>
        <strain evidence="2 3">3H-10</strain>
    </source>
</reference>
<evidence type="ECO:0000313" key="1">
    <source>
        <dbReference type="EMBL" id="MBA4536091.1"/>
    </source>
</evidence>
<comment type="caution">
    <text evidence="2">The sequence shown here is derived from an EMBL/GenBank/DDBJ whole genome shotgun (WGS) entry which is preliminary data.</text>
</comment>
<dbReference type="AlphaFoldDB" id="A0A6B3VVZ6"/>
<accession>A0A6B3VVZ6</accession>
<name>A0A6B3VVZ6_9BACI</name>